<evidence type="ECO:0000256" key="1">
    <source>
        <dbReference type="SAM" id="SignalP"/>
    </source>
</evidence>
<sequence length="168" mass="18210">MNFRTLAVGVVVAAIPWVGAAHALSPADMQARTAVIANRYLQIWSSNNVSPVADVPYMYGRTVQFYGKPYTQADLQAEKRRAIAQWPVRRYVHRPGTMRILCNAEARKCAARSTIDFAVANPSRGTRKSGSAKFDLGVSFAGPHPVILYEGGSSNRRQAGALSGRSGS</sequence>
<reference evidence="2 3" key="2">
    <citation type="journal article" date="2013" name="Genome Announc.">
        <title>Draft Genome Sequence of Methylobacterium mesophilicum Strain SR1.6/6, Isolated from Citrus sinensis.</title>
        <authorList>
            <person name="Marinho Almeida D."/>
            <person name="Dini-Andreote F."/>
            <person name="Camargo Neves A.A."/>
            <person name="Juca Ramos R.T."/>
            <person name="Andreote F.D."/>
            <person name="Carneiro A.R."/>
            <person name="Oliveira de Souza Lima A."/>
            <person name="Caracciolo Gomes de Sa P.H."/>
            <person name="Ribeiro Barbosa M.S."/>
            <person name="Araujo W.L."/>
            <person name="Silva A."/>
        </authorList>
    </citation>
    <scope>NUCLEOTIDE SEQUENCE [LARGE SCALE GENOMIC DNA]</scope>
    <source>
        <strain evidence="2 3">SR1.6/6</strain>
    </source>
</reference>
<feature type="signal peptide" evidence="1">
    <location>
        <begin position="1"/>
        <end position="23"/>
    </location>
</feature>
<keyword evidence="1" id="KW-0732">Signal</keyword>
<dbReference type="AlphaFoldDB" id="A0A6B9FUJ4"/>
<protein>
    <submittedName>
        <fullName evidence="2">Uncharacterized protein</fullName>
    </submittedName>
</protein>
<name>A0A6B9FUJ4_9HYPH</name>
<dbReference type="EMBL" id="CP043538">
    <property type="protein sequence ID" value="QGY06353.1"/>
    <property type="molecule type" value="Genomic_DNA"/>
</dbReference>
<feature type="chain" id="PRO_5025612430" evidence="1">
    <location>
        <begin position="24"/>
        <end position="168"/>
    </location>
</feature>
<organism evidence="2 3">
    <name type="scientific">Methylobacterium mesophilicum SR1.6/6</name>
    <dbReference type="NCBI Taxonomy" id="908290"/>
    <lineage>
        <taxon>Bacteria</taxon>
        <taxon>Pseudomonadati</taxon>
        <taxon>Pseudomonadota</taxon>
        <taxon>Alphaproteobacteria</taxon>
        <taxon>Hyphomicrobiales</taxon>
        <taxon>Methylobacteriaceae</taxon>
        <taxon>Methylobacterium</taxon>
    </lineage>
</organism>
<evidence type="ECO:0000313" key="2">
    <source>
        <dbReference type="EMBL" id="QGY06353.1"/>
    </source>
</evidence>
<dbReference type="KEGG" id="mmes:MMSR116_25775"/>
<reference evidence="2 3" key="1">
    <citation type="journal article" date="2012" name="Genet. Mol. Biol.">
        <title>Analysis of 16S rRNA and mxaF genes revealing insights into Methylobacterium niche-specific plant association.</title>
        <authorList>
            <person name="Dourado M.N."/>
            <person name="Andreote F.D."/>
            <person name="Dini-Andreote F."/>
            <person name="Conti R."/>
            <person name="Araujo J.M."/>
            <person name="Araujo W.L."/>
        </authorList>
    </citation>
    <scope>NUCLEOTIDE SEQUENCE [LARGE SCALE GENOMIC DNA]</scope>
    <source>
        <strain evidence="2 3">SR1.6/6</strain>
    </source>
</reference>
<accession>A0A6B9FUJ4</accession>
<dbReference type="OrthoDB" id="1522627at2"/>
<evidence type="ECO:0000313" key="3">
    <source>
        <dbReference type="Proteomes" id="UP000012488"/>
    </source>
</evidence>
<gene>
    <name evidence="2" type="ORF">MMSR116_25775</name>
</gene>
<proteinExistence type="predicted"/>
<dbReference type="Proteomes" id="UP000012488">
    <property type="component" value="Chromosome"/>
</dbReference>